<feature type="domain" description="START" evidence="1">
    <location>
        <begin position="1"/>
        <end position="199"/>
    </location>
</feature>
<dbReference type="eggNOG" id="COG2867">
    <property type="taxonomic scope" value="Bacteria"/>
</dbReference>
<dbReference type="OrthoDB" id="5734556at2"/>
<dbReference type="Gene3D" id="3.30.530.20">
    <property type="match status" value="1"/>
</dbReference>
<dbReference type="GO" id="GO:0005737">
    <property type="term" value="C:cytoplasm"/>
    <property type="evidence" value="ECO:0007669"/>
    <property type="project" value="UniProtKB-ARBA"/>
</dbReference>
<dbReference type="PIRSF" id="PIRSF039033">
    <property type="entry name" value="START_dom"/>
    <property type="match status" value="1"/>
</dbReference>
<dbReference type="RefSeq" id="WP_008511874.1">
    <property type="nucleotide sequence ID" value="NZ_CM001403.1"/>
</dbReference>
<proteinExistence type="predicted"/>
<organism evidence="2 3">
    <name type="scientific">Mucilaginibacter paludis DSM 18603</name>
    <dbReference type="NCBI Taxonomy" id="714943"/>
    <lineage>
        <taxon>Bacteria</taxon>
        <taxon>Pseudomonadati</taxon>
        <taxon>Bacteroidota</taxon>
        <taxon>Sphingobacteriia</taxon>
        <taxon>Sphingobacteriales</taxon>
        <taxon>Sphingobacteriaceae</taxon>
        <taxon>Mucilaginibacter</taxon>
    </lineage>
</organism>
<dbReference type="InterPro" id="IPR028347">
    <property type="entry name" value="START_dom_prot"/>
</dbReference>
<evidence type="ECO:0000313" key="2">
    <source>
        <dbReference type="EMBL" id="EHQ30274.1"/>
    </source>
</evidence>
<evidence type="ECO:0000259" key="1">
    <source>
        <dbReference type="PROSITE" id="PS50848"/>
    </source>
</evidence>
<dbReference type="InterPro" id="IPR002913">
    <property type="entry name" value="START_lipid-bd_dom"/>
</dbReference>
<dbReference type="Proteomes" id="UP000002774">
    <property type="component" value="Chromosome"/>
</dbReference>
<dbReference type="PANTHER" id="PTHR19308">
    <property type="entry name" value="PHOSPHATIDYLCHOLINE TRANSFER PROTEIN"/>
    <property type="match status" value="1"/>
</dbReference>
<dbReference type="AlphaFoldDB" id="H1Y1E0"/>
<keyword evidence="3" id="KW-1185">Reference proteome</keyword>
<sequence length="199" mass="22532">MKKIGVSVLLLISQIICYAQEKWTLRKDENGIAVYSRMLGSEKYKEIRVVCEFDAPAEKLVKVLQNVKDHKNWVYKTIRSYQISRKNKDTLYYYSEIALPWPASNRDATVQLAVATDSLGTFTITVKSMPNLTPAKPNLVRVPYSVGTYKVNSLPGNRIRVDYTLSVDPGGSIPAWLVNYTATVAPYYTFVKLKALVEK</sequence>
<dbReference type="PROSITE" id="PS50848">
    <property type="entry name" value="START"/>
    <property type="match status" value="1"/>
</dbReference>
<evidence type="ECO:0000313" key="3">
    <source>
        <dbReference type="Proteomes" id="UP000002774"/>
    </source>
</evidence>
<dbReference type="InterPro" id="IPR051213">
    <property type="entry name" value="START_lipid_transfer"/>
</dbReference>
<dbReference type="STRING" id="714943.Mucpa_6217"/>
<dbReference type="HOGENOM" id="CLU_095975_0_0_10"/>
<dbReference type="Pfam" id="PF01852">
    <property type="entry name" value="START"/>
    <property type="match status" value="1"/>
</dbReference>
<reference evidence="2" key="1">
    <citation type="submission" date="2011-09" db="EMBL/GenBank/DDBJ databases">
        <title>The permanent draft genome of Mucilaginibacter paludis DSM 18603.</title>
        <authorList>
            <consortium name="US DOE Joint Genome Institute (JGI-PGF)"/>
            <person name="Lucas S."/>
            <person name="Han J."/>
            <person name="Lapidus A."/>
            <person name="Bruce D."/>
            <person name="Goodwin L."/>
            <person name="Pitluck S."/>
            <person name="Peters L."/>
            <person name="Kyrpides N."/>
            <person name="Mavromatis K."/>
            <person name="Ivanova N."/>
            <person name="Mikhailova N."/>
            <person name="Held B."/>
            <person name="Detter J.C."/>
            <person name="Tapia R."/>
            <person name="Han C."/>
            <person name="Land M."/>
            <person name="Hauser L."/>
            <person name="Markowitz V."/>
            <person name="Cheng J.-F."/>
            <person name="Hugenholtz P."/>
            <person name="Woyke T."/>
            <person name="Wu D."/>
            <person name="Tindall B."/>
            <person name="Brambilla E."/>
            <person name="Klenk H.-P."/>
            <person name="Eisen J.A."/>
        </authorList>
    </citation>
    <scope>NUCLEOTIDE SEQUENCE [LARGE SCALE GENOMIC DNA]</scope>
    <source>
        <strain evidence="2">DSM 18603</strain>
    </source>
</reference>
<dbReference type="SUPFAM" id="SSF55961">
    <property type="entry name" value="Bet v1-like"/>
    <property type="match status" value="1"/>
</dbReference>
<dbReference type="GO" id="GO:0008289">
    <property type="term" value="F:lipid binding"/>
    <property type="evidence" value="ECO:0007669"/>
    <property type="project" value="InterPro"/>
</dbReference>
<accession>H1Y1E0</accession>
<dbReference type="EMBL" id="CM001403">
    <property type="protein sequence ID" value="EHQ30274.1"/>
    <property type="molecule type" value="Genomic_DNA"/>
</dbReference>
<dbReference type="InterPro" id="IPR023393">
    <property type="entry name" value="START-like_dom_sf"/>
</dbReference>
<dbReference type="PANTHER" id="PTHR19308:SF14">
    <property type="entry name" value="START DOMAIN-CONTAINING PROTEIN"/>
    <property type="match status" value="1"/>
</dbReference>
<gene>
    <name evidence="2" type="ORF">Mucpa_6217</name>
</gene>
<name>H1Y1E0_9SPHI</name>
<protein>
    <submittedName>
        <fullName evidence="2">Lipid-binding START domain protein</fullName>
    </submittedName>
</protein>